<dbReference type="AlphaFoldDB" id="A0A0H5DQB2"/>
<feature type="domain" description="Glycosyltransferase subfamily 4-like N-terminal" evidence="2">
    <location>
        <begin position="15"/>
        <end position="177"/>
    </location>
</feature>
<keyword evidence="4" id="KW-1185">Reference proteome</keyword>
<dbReference type="InterPro" id="IPR028098">
    <property type="entry name" value="Glyco_trans_4-like_N"/>
</dbReference>
<dbReference type="Proteomes" id="UP000220251">
    <property type="component" value="Unassembled WGS sequence"/>
</dbReference>
<dbReference type="Gene3D" id="3.40.50.2000">
    <property type="entry name" value="Glycogen Phosphorylase B"/>
    <property type="match status" value="2"/>
</dbReference>
<keyword evidence="3" id="KW-0808">Transferase</keyword>
<evidence type="ECO:0000259" key="2">
    <source>
        <dbReference type="Pfam" id="PF13439"/>
    </source>
</evidence>
<dbReference type="GO" id="GO:0016757">
    <property type="term" value="F:glycosyltransferase activity"/>
    <property type="evidence" value="ECO:0007669"/>
    <property type="project" value="UniProtKB-KW"/>
</dbReference>
<reference evidence="4" key="1">
    <citation type="submission" date="2015-06" db="EMBL/GenBank/DDBJ databases">
        <authorList>
            <person name="Bertelli C."/>
        </authorList>
    </citation>
    <scope>NUCLEOTIDE SEQUENCE [LARGE SCALE GENOMIC DNA]</scope>
    <source>
        <strain evidence="4">CRIB-30</strain>
    </source>
</reference>
<proteinExistence type="predicted"/>
<dbReference type="RefSeq" id="WP_239414312.1">
    <property type="nucleotide sequence ID" value="NZ_CWGJ01000006.1"/>
</dbReference>
<organism evidence="3 4">
    <name type="scientific">Estrella lausannensis</name>
    <dbReference type="NCBI Taxonomy" id="483423"/>
    <lineage>
        <taxon>Bacteria</taxon>
        <taxon>Pseudomonadati</taxon>
        <taxon>Chlamydiota</taxon>
        <taxon>Chlamydiia</taxon>
        <taxon>Parachlamydiales</taxon>
        <taxon>Candidatus Criblamydiaceae</taxon>
        <taxon>Estrella</taxon>
    </lineage>
</organism>
<evidence type="ECO:0000259" key="1">
    <source>
        <dbReference type="Pfam" id="PF00534"/>
    </source>
</evidence>
<name>A0A0H5DQB2_9BACT</name>
<dbReference type="InterPro" id="IPR023881">
    <property type="entry name" value="Thiol_BshA"/>
</dbReference>
<dbReference type="EMBL" id="CWGJ01000006">
    <property type="protein sequence ID" value="CRX37734.1"/>
    <property type="molecule type" value="Genomic_DNA"/>
</dbReference>
<keyword evidence="3" id="KW-0328">Glycosyltransferase</keyword>
<dbReference type="InterPro" id="IPR001296">
    <property type="entry name" value="Glyco_trans_1"/>
</dbReference>
<dbReference type="PANTHER" id="PTHR12526">
    <property type="entry name" value="GLYCOSYLTRANSFERASE"/>
    <property type="match status" value="1"/>
</dbReference>
<dbReference type="Pfam" id="PF13439">
    <property type="entry name" value="Glyco_transf_4"/>
    <property type="match status" value="1"/>
</dbReference>
<dbReference type="Pfam" id="PF00534">
    <property type="entry name" value="Glycos_transf_1"/>
    <property type="match status" value="1"/>
</dbReference>
<evidence type="ECO:0000313" key="3">
    <source>
        <dbReference type="EMBL" id="CRX37734.1"/>
    </source>
</evidence>
<protein>
    <submittedName>
        <fullName evidence="3">Glycosyltransferase</fullName>
        <ecNumber evidence="3">2.4.-.-</ecNumber>
    </submittedName>
</protein>
<dbReference type="NCBIfam" id="TIGR03999">
    <property type="entry name" value="thiol_BshA"/>
    <property type="match status" value="1"/>
</dbReference>
<feature type="domain" description="Glycosyl transferase family 1" evidence="1">
    <location>
        <begin position="195"/>
        <end position="352"/>
    </location>
</feature>
<accession>A0A0H5DQB2</accession>
<dbReference type="PANTHER" id="PTHR12526:SF599">
    <property type="entry name" value="N-ACETYL-ALPHA-D-GLUCOSAMINYL L-MALATE SYNTHASE"/>
    <property type="match status" value="1"/>
</dbReference>
<sequence>MIESMRIGIVCYPSVGGSGVMATELGHELAKRGHEVHFITYAIPFRLRLQEKNIFFHEVEIDEYDLFQYPDYALTLAVKISEVAEENDLDILHTHYAIPHATSAYLARKILRKKRPKIITTLHGTDITLVGKNPSYSRIVKFSIEESDGVTAVSKDLKAKTQQHFGIEKEIEVIYNFFIPKPEVMGDKSLRGYFASEEEKLIIHASNFRPVKRALDVLRIYCRIKEKIGAKLLLVGSGEALGEVRKEVADKGIERSVHFLGHSREIDRFVAASDLFLLPSEQESFGLVALESMAYGIPVVASKVGGVPEVVEDGKTGFLAPVGAIDEMAEKALKILSDPILYETMSRNGQQRAGELFSPQRIVGEYEAYYRKILDTP</sequence>
<dbReference type="GO" id="GO:0071793">
    <property type="term" value="P:bacillithiol biosynthetic process"/>
    <property type="evidence" value="ECO:0007669"/>
    <property type="project" value="InterPro"/>
</dbReference>
<dbReference type="EC" id="2.4.-.-" evidence="3"/>
<dbReference type="SUPFAM" id="SSF53756">
    <property type="entry name" value="UDP-Glycosyltransferase/glycogen phosphorylase"/>
    <property type="match status" value="1"/>
</dbReference>
<gene>
    <name evidence="3" type="ORF">ELAC_0373</name>
</gene>
<evidence type="ECO:0000313" key="4">
    <source>
        <dbReference type="Proteomes" id="UP000220251"/>
    </source>
</evidence>